<dbReference type="PANTHER" id="PTHR24329:SF543">
    <property type="entry name" value="FI01017P-RELATED"/>
    <property type="match status" value="1"/>
</dbReference>
<dbReference type="AlphaFoldDB" id="A0A4C1U4M9"/>
<dbReference type="Proteomes" id="UP000299102">
    <property type="component" value="Unassembled WGS sequence"/>
</dbReference>
<dbReference type="CDD" id="cd00086">
    <property type="entry name" value="homeodomain"/>
    <property type="match status" value="1"/>
</dbReference>
<keyword evidence="10" id="KW-1185">Reference proteome</keyword>
<evidence type="ECO:0000256" key="5">
    <source>
        <dbReference type="PROSITE-ProRule" id="PRU00108"/>
    </source>
</evidence>
<dbReference type="InterPro" id="IPR001356">
    <property type="entry name" value="HD"/>
</dbReference>
<dbReference type="GO" id="GO:0005634">
    <property type="term" value="C:nucleus"/>
    <property type="evidence" value="ECO:0007669"/>
    <property type="project" value="UniProtKB-SubCell"/>
</dbReference>
<dbReference type="FunFam" id="1.10.10.60:FF:000679">
    <property type="entry name" value="Homeobox protein aristaless"/>
    <property type="match status" value="1"/>
</dbReference>
<keyword evidence="4 5" id="KW-0539">Nucleus</keyword>
<evidence type="ECO:0000259" key="8">
    <source>
        <dbReference type="PROSITE" id="PS50071"/>
    </source>
</evidence>
<keyword evidence="2 5" id="KW-0238">DNA-binding</keyword>
<evidence type="ECO:0000256" key="6">
    <source>
        <dbReference type="RuleBase" id="RU000682"/>
    </source>
</evidence>
<dbReference type="STRING" id="151549.A0A4C1U4M9"/>
<feature type="region of interest" description="Disordered" evidence="7">
    <location>
        <begin position="66"/>
        <end position="86"/>
    </location>
</feature>
<dbReference type="Pfam" id="PF00046">
    <property type="entry name" value="Homeodomain"/>
    <property type="match status" value="1"/>
</dbReference>
<dbReference type="GO" id="GO:0000981">
    <property type="term" value="F:DNA-binding transcription factor activity, RNA polymerase II-specific"/>
    <property type="evidence" value="ECO:0007669"/>
    <property type="project" value="InterPro"/>
</dbReference>
<sequence>MARRAHHDRLPTTFTAYQLEELERAFERAPYPDVFAREELALKLNLSESRVQVWFQNRRAKWRKREPPRKTGYIGSSSPSSSTLGGGFSAIGGNLPAFPQNGLPPAADSWSYQHGYELSSHHLLSPGGGVGGGVGGAYPGFGAQPAYSYTSVLNGHDGQVFGRHSYEYSEGSPPLTRDYPLLASHSPQLDSHEDKLEYRAPASAAAHDHDHEDKFAACAMHDDQPRYDHYEAERRGEPLLIKMEPGPPAHQPHAAHQQHSTGQSYTTLPPFLN</sequence>
<dbReference type="SUPFAM" id="SSF46689">
    <property type="entry name" value="Homeodomain-like"/>
    <property type="match status" value="1"/>
</dbReference>
<evidence type="ECO:0000256" key="3">
    <source>
        <dbReference type="ARBA" id="ARBA00023155"/>
    </source>
</evidence>
<feature type="compositionally biased region" description="Low complexity" evidence="7">
    <location>
        <begin position="72"/>
        <end position="83"/>
    </location>
</feature>
<evidence type="ECO:0000256" key="2">
    <source>
        <dbReference type="ARBA" id="ARBA00023125"/>
    </source>
</evidence>
<dbReference type="PANTHER" id="PTHR24329">
    <property type="entry name" value="HOMEOBOX PROTEIN ARISTALESS"/>
    <property type="match status" value="1"/>
</dbReference>
<comment type="subcellular location">
    <subcellularLocation>
        <location evidence="1 5 6">Nucleus</location>
    </subcellularLocation>
</comment>
<gene>
    <name evidence="9" type="primary">arx</name>
    <name evidence="9" type="ORF">EVAR_11941_1</name>
</gene>
<dbReference type="PROSITE" id="PS50071">
    <property type="entry name" value="HOMEOBOX_2"/>
    <property type="match status" value="1"/>
</dbReference>
<evidence type="ECO:0000313" key="10">
    <source>
        <dbReference type="Proteomes" id="UP000299102"/>
    </source>
</evidence>
<dbReference type="Gene3D" id="1.10.10.60">
    <property type="entry name" value="Homeodomain-like"/>
    <property type="match status" value="1"/>
</dbReference>
<protein>
    <submittedName>
        <fullName evidence="9">Aristaless-related homeobox protein</fullName>
    </submittedName>
</protein>
<keyword evidence="3 5" id="KW-0371">Homeobox</keyword>
<feature type="region of interest" description="Disordered" evidence="7">
    <location>
        <begin position="241"/>
        <end position="273"/>
    </location>
</feature>
<dbReference type="EMBL" id="BGZK01000128">
    <property type="protein sequence ID" value="GBP21343.1"/>
    <property type="molecule type" value="Genomic_DNA"/>
</dbReference>
<dbReference type="PROSITE" id="PS00027">
    <property type="entry name" value="HOMEOBOX_1"/>
    <property type="match status" value="1"/>
</dbReference>
<feature type="DNA-binding region" description="Homeobox" evidence="5">
    <location>
        <begin position="7"/>
        <end position="66"/>
    </location>
</feature>
<dbReference type="InterPro" id="IPR017970">
    <property type="entry name" value="Homeobox_CS"/>
</dbReference>
<dbReference type="InterPro" id="IPR050649">
    <property type="entry name" value="Paired_Homeobox_TFs"/>
</dbReference>
<dbReference type="SMART" id="SM00389">
    <property type="entry name" value="HOX"/>
    <property type="match status" value="1"/>
</dbReference>
<dbReference type="GO" id="GO:0000977">
    <property type="term" value="F:RNA polymerase II transcription regulatory region sequence-specific DNA binding"/>
    <property type="evidence" value="ECO:0007669"/>
    <property type="project" value="TreeGrafter"/>
</dbReference>
<comment type="caution">
    <text evidence="9">The sequence shown here is derived from an EMBL/GenBank/DDBJ whole genome shotgun (WGS) entry which is preliminary data.</text>
</comment>
<evidence type="ECO:0000313" key="9">
    <source>
        <dbReference type="EMBL" id="GBP21343.1"/>
    </source>
</evidence>
<name>A0A4C1U4M9_EUMVA</name>
<feature type="domain" description="Homeobox" evidence="8">
    <location>
        <begin position="5"/>
        <end position="65"/>
    </location>
</feature>
<dbReference type="InterPro" id="IPR009057">
    <property type="entry name" value="Homeodomain-like_sf"/>
</dbReference>
<reference evidence="9 10" key="1">
    <citation type="journal article" date="2019" name="Commun. Biol.">
        <title>The bagworm genome reveals a unique fibroin gene that provides high tensile strength.</title>
        <authorList>
            <person name="Kono N."/>
            <person name="Nakamura H."/>
            <person name="Ohtoshi R."/>
            <person name="Tomita M."/>
            <person name="Numata K."/>
            <person name="Arakawa K."/>
        </authorList>
    </citation>
    <scope>NUCLEOTIDE SEQUENCE [LARGE SCALE GENOMIC DNA]</scope>
</reference>
<accession>A0A4C1U4M9</accession>
<evidence type="ECO:0000256" key="1">
    <source>
        <dbReference type="ARBA" id="ARBA00004123"/>
    </source>
</evidence>
<dbReference type="OrthoDB" id="6159439at2759"/>
<evidence type="ECO:0000256" key="7">
    <source>
        <dbReference type="SAM" id="MobiDB-lite"/>
    </source>
</evidence>
<organism evidence="9 10">
    <name type="scientific">Eumeta variegata</name>
    <name type="common">Bagworm moth</name>
    <name type="synonym">Eumeta japonica</name>
    <dbReference type="NCBI Taxonomy" id="151549"/>
    <lineage>
        <taxon>Eukaryota</taxon>
        <taxon>Metazoa</taxon>
        <taxon>Ecdysozoa</taxon>
        <taxon>Arthropoda</taxon>
        <taxon>Hexapoda</taxon>
        <taxon>Insecta</taxon>
        <taxon>Pterygota</taxon>
        <taxon>Neoptera</taxon>
        <taxon>Endopterygota</taxon>
        <taxon>Lepidoptera</taxon>
        <taxon>Glossata</taxon>
        <taxon>Ditrysia</taxon>
        <taxon>Tineoidea</taxon>
        <taxon>Psychidae</taxon>
        <taxon>Oiketicinae</taxon>
        <taxon>Eumeta</taxon>
    </lineage>
</organism>
<proteinExistence type="predicted"/>
<evidence type="ECO:0000256" key="4">
    <source>
        <dbReference type="ARBA" id="ARBA00023242"/>
    </source>
</evidence>